<keyword evidence="9" id="KW-0492">Microsome</keyword>
<keyword evidence="18" id="KW-1185">Reference proteome</keyword>
<evidence type="ECO:0000256" key="13">
    <source>
        <dbReference type="ARBA" id="ARBA00023136"/>
    </source>
</evidence>
<dbReference type="Gene3D" id="1.10.630.10">
    <property type="entry name" value="Cytochrome P450"/>
    <property type="match status" value="1"/>
</dbReference>
<evidence type="ECO:0000256" key="9">
    <source>
        <dbReference type="ARBA" id="ARBA00022848"/>
    </source>
</evidence>
<feature type="transmembrane region" description="Helical" evidence="16">
    <location>
        <begin position="449"/>
        <end position="468"/>
    </location>
</feature>
<dbReference type="PANTHER" id="PTHR24291:SF189">
    <property type="entry name" value="CYTOCHROME P450 4C3-RELATED"/>
    <property type="match status" value="1"/>
</dbReference>
<dbReference type="AlphaFoldDB" id="A0AAN7Q1U5"/>
<keyword evidence="12 15" id="KW-0503">Monooxygenase</keyword>
<evidence type="ECO:0000256" key="12">
    <source>
        <dbReference type="ARBA" id="ARBA00023033"/>
    </source>
</evidence>
<feature type="transmembrane region" description="Helical" evidence="16">
    <location>
        <begin position="40"/>
        <end position="60"/>
    </location>
</feature>
<evidence type="ECO:0000256" key="14">
    <source>
        <dbReference type="PIRSR" id="PIRSR602401-1"/>
    </source>
</evidence>
<proteinExistence type="inferred from homology"/>
<evidence type="ECO:0000256" key="6">
    <source>
        <dbReference type="ARBA" id="ARBA00022617"/>
    </source>
</evidence>
<evidence type="ECO:0000256" key="5">
    <source>
        <dbReference type="ARBA" id="ARBA00010617"/>
    </source>
</evidence>
<evidence type="ECO:0000313" key="18">
    <source>
        <dbReference type="Proteomes" id="UP001353858"/>
    </source>
</evidence>
<evidence type="ECO:0000256" key="8">
    <source>
        <dbReference type="ARBA" id="ARBA00022824"/>
    </source>
</evidence>
<evidence type="ECO:0000256" key="11">
    <source>
        <dbReference type="ARBA" id="ARBA00023004"/>
    </source>
</evidence>
<evidence type="ECO:0000256" key="1">
    <source>
        <dbReference type="ARBA" id="ARBA00001971"/>
    </source>
</evidence>
<dbReference type="GO" id="GO:0005789">
    <property type="term" value="C:endoplasmic reticulum membrane"/>
    <property type="evidence" value="ECO:0007669"/>
    <property type="project" value="UniProtKB-SubCell"/>
</dbReference>
<evidence type="ECO:0000313" key="17">
    <source>
        <dbReference type="EMBL" id="KAK4883204.1"/>
    </source>
</evidence>
<dbReference type="PROSITE" id="PS00086">
    <property type="entry name" value="CYTOCHROME_P450"/>
    <property type="match status" value="1"/>
</dbReference>
<dbReference type="Proteomes" id="UP001353858">
    <property type="component" value="Unassembled WGS sequence"/>
</dbReference>
<sequence>MDSRMQYFLVQMWNVFWYTSVVFIVLLIVKYFWQRRKLYWLGYCLDGPPTVFLLGNGLIFNCKEEVLFQKMSNIVDTYSSPARFWLGPKLVIVLKTASDIEKVLTSPYANDKDDIYRFLKVFNGLSLFTTNGTMWKRHRRHVTPFLGRKYMDSYLERMKKNCIKLVEKLDNLVDKDDFDIDHSLRRCYNDIVTETLTGHNPAAQEGYLDYFIALLHEGYVLVHARMMKIWLHPDFLFDRSSNGHRQKFISNEVREFFKKSIHANKENAKRDNEFVSIYENLLQAQEKNNVIYKNDNLIDHLVTLFSASEDTTTTICSFLLVLLGMYPDVQNRVVQEIKDVIDEDIENLTFKQLTELKYLDMCVKEVIRLFPIGPYILRKLSADVNLGKVVLPKDTTVVLSFYSVQRSKEHWQKPNEFYPEHFLPEYASLRHPYAFLPFSAGPRSCPGQIFAYAAIKIVTVMVLQSFIITSKGKLKDIKVKGDISIRPIDGFNLKLRRR</sequence>
<keyword evidence="7 14" id="KW-0479">Metal-binding</keyword>
<keyword evidence="11 14" id="KW-0408">Iron</keyword>
<dbReference type="InterPro" id="IPR017972">
    <property type="entry name" value="Cyt_P450_CS"/>
</dbReference>
<keyword evidence="16" id="KW-1133">Transmembrane helix</keyword>
<evidence type="ECO:0000256" key="10">
    <source>
        <dbReference type="ARBA" id="ARBA00023002"/>
    </source>
</evidence>
<dbReference type="PRINTS" id="PR00385">
    <property type="entry name" value="P450"/>
</dbReference>
<evidence type="ECO:0000256" key="3">
    <source>
        <dbReference type="ARBA" id="ARBA00004174"/>
    </source>
</evidence>
<dbReference type="EMBL" id="JARPUR010000002">
    <property type="protein sequence ID" value="KAK4883204.1"/>
    <property type="molecule type" value="Genomic_DNA"/>
</dbReference>
<comment type="function">
    <text evidence="2">May be involved in the metabolism of insect hormones and in the breakdown of synthetic insecticides.</text>
</comment>
<feature type="transmembrane region" description="Helical" evidence="16">
    <location>
        <begin position="15"/>
        <end position="33"/>
    </location>
</feature>
<dbReference type="GO" id="GO:0020037">
    <property type="term" value="F:heme binding"/>
    <property type="evidence" value="ECO:0007669"/>
    <property type="project" value="InterPro"/>
</dbReference>
<comment type="similarity">
    <text evidence="5 15">Belongs to the cytochrome P450 family.</text>
</comment>
<organism evidence="17 18">
    <name type="scientific">Aquatica leii</name>
    <dbReference type="NCBI Taxonomy" id="1421715"/>
    <lineage>
        <taxon>Eukaryota</taxon>
        <taxon>Metazoa</taxon>
        <taxon>Ecdysozoa</taxon>
        <taxon>Arthropoda</taxon>
        <taxon>Hexapoda</taxon>
        <taxon>Insecta</taxon>
        <taxon>Pterygota</taxon>
        <taxon>Neoptera</taxon>
        <taxon>Endopterygota</taxon>
        <taxon>Coleoptera</taxon>
        <taxon>Polyphaga</taxon>
        <taxon>Elateriformia</taxon>
        <taxon>Elateroidea</taxon>
        <taxon>Lampyridae</taxon>
        <taxon>Luciolinae</taxon>
        <taxon>Aquatica</taxon>
    </lineage>
</organism>
<dbReference type="InterPro" id="IPR036396">
    <property type="entry name" value="Cyt_P450_sf"/>
</dbReference>
<keyword evidence="8" id="KW-0256">Endoplasmic reticulum</keyword>
<keyword evidence="13 16" id="KW-0472">Membrane</keyword>
<dbReference type="Pfam" id="PF00067">
    <property type="entry name" value="p450"/>
    <property type="match status" value="1"/>
</dbReference>
<evidence type="ECO:0000256" key="16">
    <source>
        <dbReference type="SAM" id="Phobius"/>
    </source>
</evidence>
<dbReference type="SUPFAM" id="SSF48264">
    <property type="entry name" value="Cytochrome P450"/>
    <property type="match status" value="1"/>
</dbReference>
<gene>
    <name evidence="17" type="ORF">RN001_006523</name>
</gene>
<comment type="caution">
    <text evidence="17">The sequence shown here is derived from an EMBL/GenBank/DDBJ whole genome shotgun (WGS) entry which is preliminary data.</text>
</comment>
<reference evidence="18" key="1">
    <citation type="submission" date="2023-01" db="EMBL/GenBank/DDBJ databases">
        <title>Key to firefly adult light organ development and bioluminescence: homeobox transcription factors regulate luciferase expression and transportation to peroxisome.</title>
        <authorList>
            <person name="Fu X."/>
        </authorList>
    </citation>
    <scope>NUCLEOTIDE SEQUENCE [LARGE SCALE GENOMIC DNA]</scope>
</reference>
<dbReference type="PANTHER" id="PTHR24291">
    <property type="entry name" value="CYTOCHROME P450 FAMILY 4"/>
    <property type="match status" value="1"/>
</dbReference>
<dbReference type="InterPro" id="IPR050196">
    <property type="entry name" value="Cytochrome_P450_Monoox"/>
</dbReference>
<accession>A0AAN7Q1U5</accession>
<keyword evidence="16" id="KW-0812">Transmembrane</keyword>
<dbReference type="GO" id="GO:0016705">
    <property type="term" value="F:oxidoreductase activity, acting on paired donors, with incorporation or reduction of molecular oxygen"/>
    <property type="evidence" value="ECO:0007669"/>
    <property type="project" value="InterPro"/>
</dbReference>
<dbReference type="GO" id="GO:0004497">
    <property type="term" value="F:monooxygenase activity"/>
    <property type="evidence" value="ECO:0007669"/>
    <property type="project" value="UniProtKB-KW"/>
</dbReference>
<feature type="binding site" description="axial binding residue" evidence="14">
    <location>
        <position position="445"/>
    </location>
    <ligand>
        <name>heme</name>
        <dbReference type="ChEBI" id="CHEBI:30413"/>
    </ligand>
    <ligandPart>
        <name>Fe</name>
        <dbReference type="ChEBI" id="CHEBI:18248"/>
    </ligandPart>
</feature>
<evidence type="ECO:0000256" key="2">
    <source>
        <dbReference type="ARBA" id="ARBA00003690"/>
    </source>
</evidence>
<keyword evidence="6 14" id="KW-0349">Heme</keyword>
<comment type="cofactor">
    <cofactor evidence="1 14">
        <name>heme</name>
        <dbReference type="ChEBI" id="CHEBI:30413"/>
    </cofactor>
</comment>
<dbReference type="InterPro" id="IPR002401">
    <property type="entry name" value="Cyt_P450_E_grp-I"/>
</dbReference>
<evidence type="ECO:0000256" key="4">
    <source>
        <dbReference type="ARBA" id="ARBA00004406"/>
    </source>
</evidence>
<comment type="subcellular location">
    <subcellularLocation>
        <location evidence="4">Endoplasmic reticulum membrane</location>
        <topology evidence="4">Peripheral membrane protein</topology>
    </subcellularLocation>
    <subcellularLocation>
        <location evidence="3">Microsome membrane</location>
        <topology evidence="3">Peripheral membrane protein</topology>
    </subcellularLocation>
</comment>
<evidence type="ECO:0000256" key="15">
    <source>
        <dbReference type="RuleBase" id="RU000461"/>
    </source>
</evidence>
<keyword evidence="10 15" id="KW-0560">Oxidoreductase</keyword>
<evidence type="ECO:0008006" key="19">
    <source>
        <dbReference type="Google" id="ProtNLM"/>
    </source>
</evidence>
<name>A0AAN7Q1U5_9COLE</name>
<dbReference type="InterPro" id="IPR001128">
    <property type="entry name" value="Cyt_P450"/>
</dbReference>
<dbReference type="PRINTS" id="PR00463">
    <property type="entry name" value="EP450I"/>
</dbReference>
<dbReference type="GO" id="GO:0005506">
    <property type="term" value="F:iron ion binding"/>
    <property type="evidence" value="ECO:0007669"/>
    <property type="project" value="InterPro"/>
</dbReference>
<protein>
    <recommendedName>
        <fullName evidence="19">Cytochrome P450</fullName>
    </recommendedName>
</protein>
<evidence type="ECO:0000256" key="7">
    <source>
        <dbReference type="ARBA" id="ARBA00022723"/>
    </source>
</evidence>